<proteinExistence type="inferred from homology"/>
<comment type="caution">
    <text evidence="4">The sequence shown here is derived from an EMBL/GenBank/DDBJ whole genome shotgun (WGS) entry which is preliminary data.</text>
</comment>
<organism evidence="4 5">
    <name type="scientific">Kitasatospora kifunensis</name>
    <name type="common">Streptomyces kifunensis</name>
    <dbReference type="NCBI Taxonomy" id="58351"/>
    <lineage>
        <taxon>Bacteria</taxon>
        <taxon>Bacillati</taxon>
        <taxon>Actinomycetota</taxon>
        <taxon>Actinomycetes</taxon>
        <taxon>Kitasatosporales</taxon>
        <taxon>Streptomycetaceae</taxon>
        <taxon>Kitasatospora</taxon>
    </lineage>
</organism>
<dbReference type="Gene3D" id="3.40.50.1980">
    <property type="entry name" value="Nitrogenase molybdenum iron protein domain"/>
    <property type="match status" value="2"/>
</dbReference>
<dbReference type="PROSITE" id="PS50983">
    <property type="entry name" value="FE_B12_PBP"/>
    <property type="match status" value="1"/>
</dbReference>
<comment type="similarity">
    <text evidence="1">Belongs to the bacterial solute-binding protein 8 family.</text>
</comment>
<feature type="signal peptide" evidence="2">
    <location>
        <begin position="1"/>
        <end position="41"/>
    </location>
</feature>
<keyword evidence="5" id="KW-1185">Reference proteome</keyword>
<evidence type="ECO:0000256" key="1">
    <source>
        <dbReference type="ARBA" id="ARBA00008814"/>
    </source>
</evidence>
<dbReference type="AlphaFoldDB" id="A0A7W7VYF4"/>
<name>A0A7W7VYF4_KITKI</name>
<evidence type="ECO:0000313" key="5">
    <source>
        <dbReference type="Proteomes" id="UP000540506"/>
    </source>
</evidence>
<dbReference type="EMBL" id="JACHJV010000002">
    <property type="protein sequence ID" value="MBB4927627.1"/>
    <property type="molecule type" value="Genomic_DNA"/>
</dbReference>
<accession>A0A7W7VYF4</accession>
<dbReference type="CDD" id="cd01148">
    <property type="entry name" value="TroA_a"/>
    <property type="match status" value="1"/>
</dbReference>
<protein>
    <submittedName>
        <fullName evidence="4">Iron complex transport system substrate-binding protein</fullName>
    </submittedName>
</protein>
<evidence type="ECO:0000313" key="4">
    <source>
        <dbReference type="EMBL" id="MBB4927627.1"/>
    </source>
</evidence>
<dbReference type="InterPro" id="IPR050902">
    <property type="entry name" value="ABC_Transporter_SBP"/>
</dbReference>
<dbReference type="RefSeq" id="WP_184944154.1">
    <property type="nucleotide sequence ID" value="NZ_JACHJV010000002.1"/>
</dbReference>
<sequence>MAPPRTTRPRHLRTRALRATALAAAAVVLSGVLTSCGSAPAGSTTAAASTSTDGAFPVTVTNCGSKLTFTKPPTRAVSNDINTTEDMLALGVESHMVGDFGVNSDGPNGKAIPQQYQAAFQQVPTISPSYFTLEPLVGLRPDFLFAGWNYGLHTGTDLTPDGLAKYGIKTLALTESCAHVQSGTSSVSIDDTYQDLTNLGQIFGVRTKAQQLIDSMKTEVAAAQAKTAGQAPLRVFVYDSGQPAPFTAGGLAMPDALIQLGGGTNVFAGLKQSWTSVSWEQVAAADPQCIIINDYGTPSADQKQQFLETSPITKNLTAVKNRCFLTLAYDQLTPGPRNAEAVTAIARWLHPTAFGLPTTGA</sequence>
<dbReference type="PANTHER" id="PTHR30535">
    <property type="entry name" value="VITAMIN B12-BINDING PROTEIN"/>
    <property type="match status" value="1"/>
</dbReference>
<dbReference type="Proteomes" id="UP000540506">
    <property type="component" value="Unassembled WGS sequence"/>
</dbReference>
<gene>
    <name evidence="4" type="ORF">FHR34_006722</name>
</gene>
<dbReference type="PANTHER" id="PTHR30535:SF7">
    <property type="entry name" value="IRON(III) DICITRATE-BINDING PROTEIN"/>
    <property type="match status" value="1"/>
</dbReference>
<keyword evidence="2" id="KW-0732">Signal</keyword>
<reference evidence="4 5" key="1">
    <citation type="submission" date="2020-08" db="EMBL/GenBank/DDBJ databases">
        <title>Sequencing the genomes of 1000 actinobacteria strains.</title>
        <authorList>
            <person name="Klenk H.-P."/>
        </authorList>
    </citation>
    <scope>NUCLEOTIDE SEQUENCE [LARGE SCALE GENOMIC DNA]</scope>
    <source>
        <strain evidence="4 5">DSM 41654</strain>
    </source>
</reference>
<feature type="chain" id="PRO_5038949659" evidence="2">
    <location>
        <begin position="42"/>
        <end position="361"/>
    </location>
</feature>
<evidence type="ECO:0000256" key="2">
    <source>
        <dbReference type="SAM" id="SignalP"/>
    </source>
</evidence>
<dbReference type="Pfam" id="PF01497">
    <property type="entry name" value="Peripla_BP_2"/>
    <property type="match status" value="1"/>
</dbReference>
<dbReference type="SUPFAM" id="SSF53807">
    <property type="entry name" value="Helical backbone' metal receptor"/>
    <property type="match status" value="1"/>
</dbReference>
<dbReference type="InterPro" id="IPR002491">
    <property type="entry name" value="ABC_transptr_periplasmic_BD"/>
</dbReference>
<evidence type="ECO:0000259" key="3">
    <source>
        <dbReference type="PROSITE" id="PS50983"/>
    </source>
</evidence>
<feature type="domain" description="Fe/B12 periplasmic-binding" evidence="3">
    <location>
        <begin position="75"/>
        <end position="353"/>
    </location>
</feature>